<keyword evidence="2" id="KW-1185">Reference proteome</keyword>
<name>A0A167NV48_PHYB8</name>
<evidence type="ECO:0000313" key="2">
    <source>
        <dbReference type="Proteomes" id="UP000077315"/>
    </source>
</evidence>
<protein>
    <submittedName>
        <fullName evidence="1">Uncharacterized protein</fullName>
    </submittedName>
</protein>
<proteinExistence type="predicted"/>
<organism evidence="1 2">
    <name type="scientific">Phycomyces blakesleeanus (strain ATCC 8743b / DSM 1359 / FGSC 10004 / NBRC 33097 / NRRL 1555)</name>
    <dbReference type="NCBI Taxonomy" id="763407"/>
    <lineage>
        <taxon>Eukaryota</taxon>
        <taxon>Fungi</taxon>
        <taxon>Fungi incertae sedis</taxon>
        <taxon>Mucoromycota</taxon>
        <taxon>Mucoromycotina</taxon>
        <taxon>Mucoromycetes</taxon>
        <taxon>Mucorales</taxon>
        <taxon>Phycomycetaceae</taxon>
        <taxon>Phycomyces</taxon>
    </lineage>
</organism>
<dbReference type="EMBL" id="KV440975">
    <property type="protein sequence ID" value="OAD76679.1"/>
    <property type="molecule type" value="Genomic_DNA"/>
</dbReference>
<dbReference type="VEuPathDB" id="FungiDB:PHYBLDRAFT_157977"/>
<evidence type="ECO:0000313" key="1">
    <source>
        <dbReference type="EMBL" id="OAD76679.1"/>
    </source>
</evidence>
<gene>
    <name evidence="1" type="ORF">PHYBLDRAFT_157977</name>
</gene>
<dbReference type="AlphaFoldDB" id="A0A167NV48"/>
<reference evidence="2" key="1">
    <citation type="submission" date="2015-06" db="EMBL/GenBank/DDBJ databases">
        <title>Expansion of signal transduction pathways in fungi by whole-genome duplication.</title>
        <authorList>
            <consortium name="DOE Joint Genome Institute"/>
            <person name="Corrochano L.M."/>
            <person name="Kuo A."/>
            <person name="Marcet-Houben M."/>
            <person name="Polaino S."/>
            <person name="Salamov A."/>
            <person name="Villalobos J.M."/>
            <person name="Alvarez M.I."/>
            <person name="Avalos J."/>
            <person name="Benito E.P."/>
            <person name="Benoit I."/>
            <person name="Burger G."/>
            <person name="Camino L.P."/>
            <person name="Canovas D."/>
            <person name="Cerda-Olmedo E."/>
            <person name="Cheng J.-F."/>
            <person name="Dominguez A."/>
            <person name="Elias M."/>
            <person name="Eslava A.P."/>
            <person name="Glaser F."/>
            <person name="Grimwood J."/>
            <person name="Gutierrez G."/>
            <person name="Heitman J."/>
            <person name="Henrissat B."/>
            <person name="Iturriaga E.A."/>
            <person name="Lang B.F."/>
            <person name="Lavin J.L."/>
            <person name="Lee S."/>
            <person name="Li W."/>
            <person name="Lindquist E."/>
            <person name="Lopez-Garcia S."/>
            <person name="Luque E.M."/>
            <person name="Marcos A.T."/>
            <person name="Martin J."/>
            <person name="McCluskey K."/>
            <person name="Medina H.R."/>
            <person name="Miralles-Duran A."/>
            <person name="Miyazaki A."/>
            <person name="Munoz-Torres E."/>
            <person name="Oguiza J.A."/>
            <person name="Ohm R."/>
            <person name="Olmedo M."/>
            <person name="Orejas M."/>
            <person name="Ortiz-Castellanos L."/>
            <person name="Pisabarro A.G."/>
            <person name="Rodriguez-Romero J."/>
            <person name="Ruiz-Herrera J."/>
            <person name="Ruiz-Vazquez R."/>
            <person name="Sanz C."/>
            <person name="Schackwitz W."/>
            <person name="Schmutz J."/>
            <person name="Shahriari M."/>
            <person name="Shelest E."/>
            <person name="Silva-Franco F."/>
            <person name="Soanes D."/>
            <person name="Syed K."/>
            <person name="Tagua V.G."/>
            <person name="Talbot N.J."/>
            <person name="Thon M."/>
            <person name="De vries R.P."/>
            <person name="Wiebenga A."/>
            <person name="Yadav J.S."/>
            <person name="Braun E.L."/>
            <person name="Baker S."/>
            <person name="Garre V."/>
            <person name="Horwitz B."/>
            <person name="Torres-Martinez S."/>
            <person name="Idnurm A."/>
            <person name="Herrera-Estrella A."/>
            <person name="Gabaldon T."/>
            <person name="Grigoriev I.V."/>
        </authorList>
    </citation>
    <scope>NUCLEOTIDE SEQUENCE [LARGE SCALE GENOMIC DNA]</scope>
    <source>
        <strain evidence="2">NRRL 1555(-)</strain>
    </source>
</reference>
<dbReference type="InParanoid" id="A0A167NV48"/>
<dbReference type="GeneID" id="28994616"/>
<dbReference type="RefSeq" id="XP_018294719.1">
    <property type="nucleotide sequence ID" value="XM_018433710.1"/>
</dbReference>
<accession>A0A167NV48</accession>
<dbReference type="Proteomes" id="UP000077315">
    <property type="component" value="Unassembled WGS sequence"/>
</dbReference>
<sequence length="52" mass="6328">MLCQPKENITFWKYTWAGIFLCSSGHYRYSTLCKRRSMQRVYVLYKNILGSW</sequence>